<keyword evidence="2" id="KW-1185">Reference proteome</keyword>
<dbReference type="EMBL" id="CP003944">
    <property type="protein sequence ID" value="AFZ51856.1"/>
    <property type="molecule type" value="Genomic_DNA"/>
</dbReference>
<gene>
    <name evidence="1" type="ORF">Dacsa_3352</name>
</gene>
<protein>
    <submittedName>
        <fullName evidence="1">Uncharacterized protein</fullName>
    </submittedName>
</protein>
<dbReference type="Proteomes" id="UP000010482">
    <property type="component" value="Chromosome"/>
</dbReference>
<reference evidence="1" key="1">
    <citation type="submission" date="2012-04" db="EMBL/GenBank/DDBJ databases">
        <title>Finished genome of Dactylococcopsis salina PCC 8305.</title>
        <authorList>
            <consortium name="US DOE Joint Genome Institute"/>
            <person name="Gugger M."/>
            <person name="Coursin T."/>
            <person name="Rippka R."/>
            <person name="Tandeau De Marsac N."/>
            <person name="Huntemann M."/>
            <person name="Wei C.-L."/>
            <person name="Han J."/>
            <person name="Detter J.C."/>
            <person name="Han C."/>
            <person name="Tapia R."/>
            <person name="Daligault H."/>
            <person name="Chen A."/>
            <person name="Krypides N."/>
            <person name="Mavromatis K."/>
            <person name="Markowitz V."/>
            <person name="Szeto E."/>
            <person name="Ivanova N."/>
            <person name="Ovchinnikova G."/>
            <person name="Pagani I."/>
            <person name="Pati A."/>
            <person name="Goodwin L."/>
            <person name="Peters L."/>
            <person name="Pitluck S."/>
            <person name="Woyke T."/>
            <person name="Kerfeld C."/>
        </authorList>
    </citation>
    <scope>NUCLEOTIDE SEQUENCE [LARGE SCALE GENOMIC DNA]</scope>
    <source>
        <strain evidence="1">PCC 8305</strain>
    </source>
</reference>
<accession>K9YY32</accession>
<name>K9YY32_DACS8</name>
<organism evidence="1 2">
    <name type="scientific">Dactylococcopsis salina (strain PCC 8305)</name>
    <name type="common">Myxobactron salinum</name>
    <dbReference type="NCBI Taxonomy" id="13035"/>
    <lineage>
        <taxon>Bacteria</taxon>
        <taxon>Bacillati</taxon>
        <taxon>Cyanobacteriota</taxon>
        <taxon>Cyanophyceae</taxon>
        <taxon>Nodosilineales</taxon>
        <taxon>Cymatolegaceae</taxon>
        <taxon>Dactylococcopsis</taxon>
    </lineage>
</organism>
<evidence type="ECO:0000313" key="2">
    <source>
        <dbReference type="Proteomes" id="UP000010482"/>
    </source>
</evidence>
<sequence>MVTHIASKPSPPTDQSTLLPLASCLLPYLTNQWTFSATPNLCWVTFHFTQPTFDLGEIGFYPADG</sequence>
<dbReference type="KEGG" id="dsl:Dacsa_3352"/>
<proteinExistence type="predicted"/>
<dbReference type="AlphaFoldDB" id="K9YY32"/>
<evidence type="ECO:0000313" key="1">
    <source>
        <dbReference type="EMBL" id="AFZ51856.1"/>
    </source>
</evidence>
<dbReference type="HOGENOM" id="CLU_2842495_0_0_3"/>